<dbReference type="RefSeq" id="WP_169032826.1">
    <property type="nucleotide sequence ID" value="NZ_JABBYL010000029.1"/>
</dbReference>
<dbReference type="Proteomes" id="UP000591058">
    <property type="component" value="Unassembled WGS sequence"/>
</dbReference>
<comment type="caution">
    <text evidence="3">The sequence shown here is derived from an EMBL/GenBank/DDBJ whole genome shotgun (WGS) entry which is preliminary data.</text>
</comment>
<dbReference type="Gene3D" id="1.10.260.40">
    <property type="entry name" value="lambda repressor-like DNA-binding domains"/>
    <property type="match status" value="1"/>
</dbReference>
<evidence type="ECO:0000313" key="4">
    <source>
        <dbReference type="Proteomes" id="UP000591058"/>
    </source>
</evidence>
<dbReference type="InterPro" id="IPR010982">
    <property type="entry name" value="Lambda_DNA-bd_dom_sf"/>
</dbReference>
<dbReference type="EMBL" id="JABBYL010000029">
    <property type="protein sequence ID" value="NMO09775.1"/>
    <property type="molecule type" value="Genomic_DNA"/>
</dbReference>
<dbReference type="GO" id="GO:0003677">
    <property type="term" value="F:DNA binding"/>
    <property type="evidence" value="ECO:0007669"/>
    <property type="project" value="InterPro"/>
</dbReference>
<dbReference type="Gene3D" id="1.10.10.2910">
    <property type="match status" value="1"/>
</dbReference>
<dbReference type="PANTHER" id="PTHR43236">
    <property type="entry name" value="ANTITOXIN HIGA1"/>
    <property type="match status" value="1"/>
</dbReference>
<evidence type="ECO:0000259" key="2">
    <source>
        <dbReference type="PROSITE" id="PS50943"/>
    </source>
</evidence>
<evidence type="ECO:0000256" key="1">
    <source>
        <dbReference type="ARBA" id="ARBA00007227"/>
    </source>
</evidence>
<dbReference type="InterPro" id="IPR010359">
    <property type="entry name" value="IrrE_HExxH"/>
</dbReference>
<comment type="similarity">
    <text evidence="1">Belongs to the short-chain fatty acyl-CoA assimilation regulator (ScfR) family.</text>
</comment>
<dbReference type="SMART" id="SM00530">
    <property type="entry name" value="HTH_XRE"/>
    <property type="match status" value="1"/>
</dbReference>
<reference evidence="3 4" key="1">
    <citation type="submission" date="2020-04" db="EMBL/GenBank/DDBJ databases">
        <title>Draft genome of Methanobacterium subterraneum isolated from animal feces.</title>
        <authorList>
            <person name="Ouboter H.T."/>
            <person name="Berger S."/>
            <person name="Gungor E."/>
            <person name="Jetten M.S.M."/>
            <person name="Welte C.U."/>
        </authorList>
    </citation>
    <scope>NUCLEOTIDE SEQUENCE [LARGE SCALE GENOMIC DNA]</scope>
    <source>
        <strain evidence="3">HO_2020</strain>
    </source>
</reference>
<gene>
    <name evidence="3" type="ORF">HG719_08020</name>
</gene>
<dbReference type="SUPFAM" id="SSF47413">
    <property type="entry name" value="lambda repressor-like DNA-binding domains"/>
    <property type="match status" value="1"/>
</dbReference>
<dbReference type="Pfam" id="PF06114">
    <property type="entry name" value="Peptidase_M78"/>
    <property type="match status" value="1"/>
</dbReference>
<organism evidence="3 4">
    <name type="scientific">Methanobacterium subterraneum</name>
    <dbReference type="NCBI Taxonomy" id="59277"/>
    <lineage>
        <taxon>Archaea</taxon>
        <taxon>Methanobacteriati</taxon>
        <taxon>Methanobacteriota</taxon>
        <taxon>Methanomada group</taxon>
        <taxon>Methanobacteria</taxon>
        <taxon>Methanobacteriales</taxon>
        <taxon>Methanobacteriaceae</taxon>
        <taxon>Methanobacterium</taxon>
    </lineage>
</organism>
<accession>A0A7K4DPP2</accession>
<dbReference type="InterPro" id="IPR052345">
    <property type="entry name" value="Rad_response_metalloprotease"/>
</dbReference>
<evidence type="ECO:0000313" key="3">
    <source>
        <dbReference type="EMBL" id="NMO09775.1"/>
    </source>
</evidence>
<protein>
    <submittedName>
        <fullName evidence="3">ImmA/IrrE family metallo-endopeptidase</fullName>
    </submittedName>
</protein>
<feature type="domain" description="HTH cro/C1-type" evidence="2">
    <location>
        <begin position="17"/>
        <end position="68"/>
    </location>
</feature>
<dbReference type="CDD" id="cd00093">
    <property type="entry name" value="HTH_XRE"/>
    <property type="match status" value="1"/>
</dbReference>
<proteinExistence type="inferred from homology"/>
<dbReference type="Pfam" id="PF01381">
    <property type="entry name" value="HTH_3"/>
    <property type="match status" value="1"/>
</dbReference>
<sequence>MRTPKATGTNHNILQWARKNAGYSASEVAKKMDKKTEVITSWENGEDVPTFKQLSKLSKIYHYPSAFFFAEEVPEDEPLPSDYRTMPDRNIENFPEIIFEIKDAQERREIALELTQKLDIPLPEFDLECSLDDDPEDIAFKIREYLDVTIEEQLKWKKDKYTALNNWKTILESKGILIFQFTGISPQEIRAYAIDQRPLPVIGINTGDDPRARNFSIFHELAHIITGTSGVCDLNDRHKKIERFCDEVAAKFLVPPSKLLEMDEVRNHEGLYWEDEDLRSLGNKFGVSREVILISLVKLGKSTWNIYKQIKETWASESDEDGEHKIPYYIKVKSWNGNYYTGLVLQAYHNKLINRLDLSSYMGNIKLEHIAKMES</sequence>
<dbReference type="PROSITE" id="PS50943">
    <property type="entry name" value="HTH_CROC1"/>
    <property type="match status" value="1"/>
</dbReference>
<dbReference type="InterPro" id="IPR001387">
    <property type="entry name" value="Cro/C1-type_HTH"/>
</dbReference>
<dbReference type="PANTHER" id="PTHR43236:SF2">
    <property type="entry name" value="BLL0069 PROTEIN"/>
    <property type="match status" value="1"/>
</dbReference>
<name>A0A7K4DPP2_9EURY</name>
<dbReference type="AlphaFoldDB" id="A0A7K4DPP2"/>